<evidence type="ECO:0000259" key="2">
    <source>
        <dbReference type="SMART" id="SM00867"/>
    </source>
</evidence>
<feature type="domain" description="Lipid/polyisoprenoid-binding YceI-like" evidence="2">
    <location>
        <begin position="24"/>
        <end position="184"/>
    </location>
</feature>
<feature type="chain" id="PRO_5025423546" evidence="1">
    <location>
        <begin position="22"/>
        <end position="191"/>
    </location>
</feature>
<dbReference type="InterPro" id="IPR007372">
    <property type="entry name" value="Lipid/polyisoprenoid-bd_YceI"/>
</dbReference>
<dbReference type="Proteomes" id="UP000389128">
    <property type="component" value="Unassembled WGS sequence"/>
</dbReference>
<dbReference type="PANTHER" id="PTHR34406:SF1">
    <property type="entry name" value="PROTEIN YCEI"/>
    <property type="match status" value="1"/>
</dbReference>
<protein>
    <submittedName>
        <fullName evidence="3">YceI family protein</fullName>
    </submittedName>
</protein>
<gene>
    <name evidence="3" type="ORF">ETQ85_16155</name>
</gene>
<dbReference type="SUPFAM" id="SSF101874">
    <property type="entry name" value="YceI-like"/>
    <property type="match status" value="1"/>
</dbReference>
<name>A0A6C2CNM9_9RHOO</name>
<dbReference type="PANTHER" id="PTHR34406">
    <property type="entry name" value="PROTEIN YCEI"/>
    <property type="match status" value="1"/>
</dbReference>
<evidence type="ECO:0000313" key="4">
    <source>
        <dbReference type="Proteomes" id="UP000389128"/>
    </source>
</evidence>
<reference evidence="3 4" key="1">
    <citation type="submission" date="2019-01" db="EMBL/GenBank/DDBJ databases">
        <title>Zoogloea oleivorans genome sequencing and assembly.</title>
        <authorList>
            <person name="Tancsics A."/>
            <person name="Farkas M."/>
            <person name="Kriszt B."/>
            <person name="Maroti G."/>
            <person name="Horvath B."/>
        </authorList>
    </citation>
    <scope>NUCLEOTIDE SEQUENCE [LARGE SCALE GENOMIC DNA]</scope>
    <source>
        <strain evidence="3 4">Buc</strain>
    </source>
</reference>
<dbReference type="Pfam" id="PF04264">
    <property type="entry name" value="YceI"/>
    <property type="match status" value="1"/>
</dbReference>
<feature type="signal peptide" evidence="1">
    <location>
        <begin position="1"/>
        <end position="21"/>
    </location>
</feature>
<keyword evidence="1" id="KW-0732">Signal</keyword>
<sequence>MKIRHIALSAAALLLAGAAQSVEFKQVDTARSSLAFSSKQMGVPVPGSFKKFTTQIAFDPAKPTAASTTLEIDLASIDAGSKDANDEVVGKQWFNVKAFPTARFVSSGVKALGGNRYEALGKMTIKGQTRDIVAPFTFKQDGANGVFDGGFVLKRMDFNIGEGPWADVSAVANEIEIKFHVVAAPAAAAKK</sequence>
<accession>A0A6C2CNM9</accession>
<keyword evidence="4" id="KW-1185">Reference proteome</keyword>
<dbReference type="OrthoDB" id="1247465at2"/>
<evidence type="ECO:0000256" key="1">
    <source>
        <dbReference type="SAM" id="SignalP"/>
    </source>
</evidence>
<dbReference type="AlphaFoldDB" id="A0A6C2CNM9"/>
<proteinExistence type="predicted"/>
<comment type="caution">
    <text evidence="3">The sequence shown here is derived from an EMBL/GenBank/DDBJ whole genome shotgun (WGS) entry which is preliminary data.</text>
</comment>
<dbReference type="SMART" id="SM00867">
    <property type="entry name" value="YceI"/>
    <property type="match status" value="1"/>
</dbReference>
<evidence type="ECO:0000313" key="3">
    <source>
        <dbReference type="EMBL" id="TYC54982.1"/>
    </source>
</evidence>
<dbReference type="EMBL" id="SDKK01000015">
    <property type="protein sequence ID" value="TYC54982.1"/>
    <property type="molecule type" value="Genomic_DNA"/>
</dbReference>
<dbReference type="Gene3D" id="2.40.128.110">
    <property type="entry name" value="Lipid/polyisoprenoid-binding, YceI-like"/>
    <property type="match status" value="1"/>
</dbReference>
<organism evidence="3 4">
    <name type="scientific">Zoogloea oleivorans</name>
    <dbReference type="NCBI Taxonomy" id="1552750"/>
    <lineage>
        <taxon>Bacteria</taxon>
        <taxon>Pseudomonadati</taxon>
        <taxon>Pseudomonadota</taxon>
        <taxon>Betaproteobacteria</taxon>
        <taxon>Rhodocyclales</taxon>
        <taxon>Zoogloeaceae</taxon>
        <taxon>Zoogloea</taxon>
    </lineage>
</organism>
<dbReference type="RefSeq" id="WP_148580114.1">
    <property type="nucleotide sequence ID" value="NZ_SDKK01000015.1"/>
</dbReference>
<dbReference type="InterPro" id="IPR036761">
    <property type="entry name" value="TTHA0802/YceI-like_sf"/>
</dbReference>